<dbReference type="AlphaFoldDB" id="A0A9D4V7W1"/>
<dbReference type="EMBL" id="JABFUD020000004">
    <property type="protein sequence ID" value="KAI5081050.1"/>
    <property type="molecule type" value="Genomic_DNA"/>
</dbReference>
<organism evidence="1 2">
    <name type="scientific">Adiantum capillus-veneris</name>
    <name type="common">Maidenhair fern</name>
    <dbReference type="NCBI Taxonomy" id="13818"/>
    <lineage>
        <taxon>Eukaryota</taxon>
        <taxon>Viridiplantae</taxon>
        <taxon>Streptophyta</taxon>
        <taxon>Embryophyta</taxon>
        <taxon>Tracheophyta</taxon>
        <taxon>Polypodiopsida</taxon>
        <taxon>Polypodiidae</taxon>
        <taxon>Polypodiales</taxon>
        <taxon>Pteridineae</taxon>
        <taxon>Pteridaceae</taxon>
        <taxon>Vittarioideae</taxon>
        <taxon>Adiantum</taxon>
    </lineage>
</organism>
<dbReference type="Proteomes" id="UP000886520">
    <property type="component" value="Chromosome 4"/>
</dbReference>
<gene>
    <name evidence="1" type="ORF">GOP47_0004233</name>
</gene>
<evidence type="ECO:0000313" key="2">
    <source>
        <dbReference type="Proteomes" id="UP000886520"/>
    </source>
</evidence>
<sequence length="118" mass="13134">MCAHEQETSKGEHCAVHSSSQPTWGRLSCGDHWCQLGIRLSPCLGASTKGYTVVHNQKGRRYRHAGSDGKRHILDIQRVQLHKGLPLFLGSADDIAELLDNVQQLVNPEARAKIRRSI</sequence>
<dbReference type="OrthoDB" id="10256725at2759"/>
<evidence type="ECO:0000313" key="1">
    <source>
        <dbReference type="EMBL" id="KAI5081050.1"/>
    </source>
</evidence>
<protein>
    <submittedName>
        <fullName evidence="1">Uncharacterized protein</fullName>
    </submittedName>
</protein>
<comment type="caution">
    <text evidence="1">The sequence shown here is derived from an EMBL/GenBank/DDBJ whole genome shotgun (WGS) entry which is preliminary data.</text>
</comment>
<keyword evidence="2" id="KW-1185">Reference proteome</keyword>
<name>A0A9D4V7W1_ADICA</name>
<proteinExistence type="predicted"/>
<dbReference type="Gene3D" id="3.40.190.80">
    <property type="match status" value="1"/>
</dbReference>
<accession>A0A9D4V7W1</accession>
<reference evidence="1" key="1">
    <citation type="submission" date="2021-01" db="EMBL/GenBank/DDBJ databases">
        <title>Adiantum capillus-veneris genome.</title>
        <authorList>
            <person name="Fang Y."/>
            <person name="Liao Q."/>
        </authorList>
    </citation>
    <scope>NUCLEOTIDE SEQUENCE</scope>
    <source>
        <strain evidence="1">H3</strain>
        <tissue evidence="1">Leaf</tissue>
    </source>
</reference>